<keyword evidence="2" id="KW-0560">Oxidoreductase</keyword>
<evidence type="ECO:0000313" key="4">
    <source>
        <dbReference type="Proteomes" id="UP000199202"/>
    </source>
</evidence>
<dbReference type="PRINTS" id="PR00080">
    <property type="entry name" value="SDRFAMILY"/>
</dbReference>
<dbReference type="InterPro" id="IPR036291">
    <property type="entry name" value="NAD(P)-bd_dom_sf"/>
</dbReference>
<sequence length="279" mass="28896">MLGEAAFTGPEAITVVKASQAGAGMDLSGKVAVVTGAGQGVGEGSALRLAEAGAAVVCVDINATTLDETVKTIRGNSGAAIGVQADVSTREGNQEMVRRACAEYGRIDVLHANAGVTLLGRVEDFADETWDRLHDLNLKGVYLGIKEVLPVMRAAGGGSVVITASVLGLVGDPDLPAYGATKGGLRSMCRSLAVAYGPDNIRFNTVCPGDVETPGLKDYFDFQPDPEAARRSITAQYPMRRFASPRDVGNAVAFLASDDASYITGTDIVVDGGILAKVY</sequence>
<dbReference type="CDD" id="cd05233">
    <property type="entry name" value="SDR_c"/>
    <property type="match status" value="1"/>
</dbReference>
<dbReference type="InterPro" id="IPR020904">
    <property type="entry name" value="Sc_DH/Rdtase_CS"/>
</dbReference>
<dbReference type="STRING" id="633440.SAMN05421869_11033"/>
<protein>
    <submittedName>
        <fullName evidence="3">NAD(P)-dependent dehydrogenase, short-chain alcohol dehydrogenase family</fullName>
    </submittedName>
</protein>
<dbReference type="EMBL" id="FNDJ01000010">
    <property type="protein sequence ID" value="SDJ35080.1"/>
    <property type="molecule type" value="Genomic_DNA"/>
</dbReference>
<dbReference type="Gene3D" id="3.40.50.720">
    <property type="entry name" value="NAD(P)-binding Rossmann-like Domain"/>
    <property type="match status" value="1"/>
</dbReference>
<dbReference type="Proteomes" id="UP000199202">
    <property type="component" value="Unassembled WGS sequence"/>
</dbReference>
<evidence type="ECO:0000313" key="3">
    <source>
        <dbReference type="EMBL" id="SDJ35080.1"/>
    </source>
</evidence>
<dbReference type="NCBIfam" id="NF005559">
    <property type="entry name" value="PRK07231.1"/>
    <property type="match status" value="1"/>
</dbReference>
<dbReference type="PROSITE" id="PS00061">
    <property type="entry name" value="ADH_SHORT"/>
    <property type="match status" value="1"/>
</dbReference>
<comment type="similarity">
    <text evidence="1">Belongs to the short-chain dehydrogenases/reductases (SDR) family.</text>
</comment>
<accession>A0A1G8T342</accession>
<keyword evidence="4" id="KW-1185">Reference proteome</keyword>
<dbReference type="GO" id="GO:0016491">
    <property type="term" value="F:oxidoreductase activity"/>
    <property type="evidence" value="ECO:0007669"/>
    <property type="project" value="UniProtKB-KW"/>
</dbReference>
<gene>
    <name evidence="3" type="ORF">SAMN05421869_11033</name>
</gene>
<dbReference type="Pfam" id="PF13561">
    <property type="entry name" value="adh_short_C2"/>
    <property type="match status" value="1"/>
</dbReference>
<evidence type="ECO:0000256" key="2">
    <source>
        <dbReference type="ARBA" id="ARBA00023002"/>
    </source>
</evidence>
<dbReference type="PANTHER" id="PTHR24321">
    <property type="entry name" value="DEHYDROGENASES, SHORT CHAIN"/>
    <property type="match status" value="1"/>
</dbReference>
<dbReference type="FunFam" id="3.40.50.720:FF:000084">
    <property type="entry name" value="Short-chain dehydrogenase reductase"/>
    <property type="match status" value="1"/>
</dbReference>
<dbReference type="PRINTS" id="PR00081">
    <property type="entry name" value="GDHRDH"/>
</dbReference>
<name>A0A1G8T342_9ACTN</name>
<dbReference type="SUPFAM" id="SSF51735">
    <property type="entry name" value="NAD(P)-binding Rossmann-fold domains"/>
    <property type="match status" value="1"/>
</dbReference>
<evidence type="ECO:0000256" key="1">
    <source>
        <dbReference type="ARBA" id="ARBA00006484"/>
    </source>
</evidence>
<organism evidence="3 4">
    <name type="scientific">Nonomuraea jiangxiensis</name>
    <dbReference type="NCBI Taxonomy" id="633440"/>
    <lineage>
        <taxon>Bacteria</taxon>
        <taxon>Bacillati</taxon>
        <taxon>Actinomycetota</taxon>
        <taxon>Actinomycetes</taxon>
        <taxon>Streptosporangiales</taxon>
        <taxon>Streptosporangiaceae</taxon>
        <taxon>Nonomuraea</taxon>
    </lineage>
</organism>
<reference evidence="3" key="1">
    <citation type="submission" date="2016-10" db="EMBL/GenBank/DDBJ databases">
        <authorList>
            <person name="de Groot N.N."/>
        </authorList>
    </citation>
    <scope>NUCLEOTIDE SEQUENCE [LARGE SCALE GENOMIC DNA]</scope>
    <source>
        <strain evidence="3">CGMCC 4.6533</strain>
    </source>
</reference>
<dbReference type="AlphaFoldDB" id="A0A1G8T342"/>
<dbReference type="PANTHER" id="PTHR24321:SF15">
    <property type="entry name" value="OXIDOREDUCTASE UCPA"/>
    <property type="match status" value="1"/>
</dbReference>
<dbReference type="InterPro" id="IPR002347">
    <property type="entry name" value="SDR_fam"/>
</dbReference>
<proteinExistence type="inferred from homology"/>